<name>A0A8S3ZN94_9EUPU</name>
<evidence type="ECO:0000313" key="2">
    <source>
        <dbReference type="EMBL" id="CAG5129235.1"/>
    </source>
</evidence>
<organism evidence="2 3">
    <name type="scientific">Candidula unifasciata</name>
    <dbReference type="NCBI Taxonomy" id="100452"/>
    <lineage>
        <taxon>Eukaryota</taxon>
        <taxon>Metazoa</taxon>
        <taxon>Spiralia</taxon>
        <taxon>Lophotrochozoa</taxon>
        <taxon>Mollusca</taxon>
        <taxon>Gastropoda</taxon>
        <taxon>Heterobranchia</taxon>
        <taxon>Euthyneura</taxon>
        <taxon>Panpulmonata</taxon>
        <taxon>Eupulmonata</taxon>
        <taxon>Stylommatophora</taxon>
        <taxon>Helicina</taxon>
        <taxon>Helicoidea</taxon>
        <taxon>Geomitridae</taxon>
        <taxon>Candidula</taxon>
    </lineage>
</organism>
<feature type="transmembrane region" description="Helical" evidence="1">
    <location>
        <begin position="35"/>
        <end position="53"/>
    </location>
</feature>
<protein>
    <submittedName>
        <fullName evidence="2">Uncharacterized protein</fullName>
    </submittedName>
</protein>
<evidence type="ECO:0000256" key="1">
    <source>
        <dbReference type="SAM" id="Phobius"/>
    </source>
</evidence>
<accession>A0A8S3ZN94</accession>
<proteinExistence type="predicted"/>
<dbReference type="Proteomes" id="UP000678393">
    <property type="component" value="Unassembled WGS sequence"/>
</dbReference>
<comment type="caution">
    <text evidence="2">The sequence shown here is derived from an EMBL/GenBank/DDBJ whole genome shotgun (WGS) entry which is preliminary data.</text>
</comment>
<keyword evidence="1" id="KW-0812">Transmembrane</keyword>
<dbReference type="EMBL" id="CAJHNH020003408">
    <property type="protein sequence ID" value="CAG5129235.1"/>
    <property type="molecule type" value="Genomic_DNA"/>
</dbReference>
<feature type="non-terminal residue" evidence="2">
    <location>
        <position position="72"/>
    </location>
</feature>
<sequence length="72" mass="8414">MSFPNIFFFFWSIFMPDYLYTIFAKNCFFFPVTDFPVFQSIINVFIAFAIYFFQLPLATISPTPSPPSLQAC</sequence>
<evidence type="ECO:0000313" key="3">
    <source>
        <dbReference type="Proteomes" id="UP000678393"/>
    </source>
</evidence>
<gene>
    <name evidence="2" type="ORF">CUNI_LOCUS14793</name>
</gene>
<feature type="transmembrane region" description="Helical" evidence="1">
    <location>
        <begin position="6"/>
        <end position="23"/>
    </location>
</feature>
<dbReference type="AlphaFoldDB" id="A0A8S3ZN94"/>
<keyword evidence="1" id="KW-0472">Membrane</keyword>
<reference evidence="2" key="1">
    <citation type="submission" date="2021-04" db="EMBL/GenBank/DDBJ databases">
        <authorList>
            <consortium name="Molecular Ecology Group"/>
        </authorList>
    </citation>
    <scope>NUCLEOTIDE SEQUENCE</scope>
</reference>
<keyword evidence="3" id="KW-1185">Reference proteome</keyword>
<keyword evidence="1" id="KW-1133">Transmembrane helix</keyword>